<dbReference type="PANTHER" id="PTHR46652:SF3">
    <property type="entry name" value="LEUCINE-RICH REPEAT-CONTAINING PROTEIN 9"/>
    <property type="match status" value="1"/>
</dbReference>
<feature type="domain" description="Internalin Ig-like inter-repeat region" evidence="10">
    <location>
        <begin position="284"/>
        <end position="340"/>
    </location>
</feature>
<dbReference type="PROSITE" id="PS51450">
    <property type="entry name" value="LRR"/>
    <property type="match status" value="4"/>
</dbReference>
<evidence type="ECO:0000256" key="8">
    <source>
        <dbReference type="SAM" id="MobiDB-lite"/>
    </source>
</evidence>
<reference evidence="15 19" key="3">
    <citation type="submission" date="2019-09" db="EMBL/GenBank/DDBJ databases">
        <authorList>
            <consortium name="PulseNet: The National Subtyping Network for Foodborne Disease Surveillance"/>
            <person name="Tarr C.L."/>
            <person name="Trees E."/>
            <person name="Katz L.S."/>
            <person name="Carleton-Romer H.A."/>
            <person name="Stroika S."/>
            <person name="Kucerova Z."/>
            <person name="Roache K.F."/>
            <person name="Sabol A.L."/>
            <person name="Besser J."/>
            <person name="Gerner-Smidt P."/>
        </authorList>
    </citation>
    <scope>NUCLEOTIDE SEQUENCE [LARGE SCALE GENOMIC DNA]</scope>
    <source>
        <strain evidence="15 19">PNUSAL005692</strain>
    </source>
</reference>
<evidence type="ECO:0000259" key="10">
    <source>
        <dbReference type="Pfam" id="PF08191"/>
    </source>
</evidence>
<dbReference type="InterPro" id="IPR024634">
    <property type="entry name" value="Internalin_N"/>
</dbReference>
<dbReference type="Proteomes" id="UP000527632">
    <property type="component" value="Unassembled WGS sequence"/>
</dbReference>
<dbReference type="SMART" id="SM00365">
    <property type="entry name" value="LRR_SD22"/>
    <property type="match status" value="5"/>
</dbReference>
<dbReference type="KEGG" id="lmok:CQ02_01500"/>
<evidence type="ECO:0000313" key="13">
    <source>
        <dbReference type="EMBL" id="EAG4463307.1"/>
    </source>
</evidence>
<protein>
    <submittedName>
        <fullName evidence="16">Internalin-A</fullName>
    </submittedName>
    <submittedName>
        <fullName evidence="12">LPXTG cell wall anchor domain-containing protein</fullName>
    </submittedName>
</protein>
<accession>A0A0B8QZD6</accession>
<proteinExistence type="inferred from homology"/>
<dbReference type="Pfam" id="PF12799">
    <property type="entry name" value="LRR_4"/>
    <property type="match status" value="3"/>
</dbReference>
<evidence type="ECO:0000256" key="9">
    <source>
        <dbReference type="SAM" id="Phobius"/>
    </source>
</evidence>
<dbReference type="AlphaFoldDB" id="A0A0B8QZD6"/>
<evidence type="ECO:0000313" key="14">
    <source>
        <dbReference type="EMBL" id="EAH4241394.1"/>
    </source>
</evidence>
<evidence type="ECO:0000256" key="4">
    <source>
        <dbReference type="ARBA" id="ARBA00022525"/>
    </source>
</evidence>
<evidence type="ECO:0000313" key="17">
    <source>
        <dbReference type="Proteomes" id="UP000272537"/>
    </source>
</evidence>
<dbReference type="InterPro" id="IPR025875">
    <property type="entry name" value="Leu-rich_rpt_4"/>
</dbReference>
<dbReference type="SMART" id="SM00369">
    <property type="entry name" value="LRR_TYP"/>
    <property type="match status" value="5"/>
</dbReference>
<dbReference type="Proteomes" id="UP000272537">
    <property type="component" value="Unassembled WGS sequence"/>
</dbReference>
<dbReference type="InterPro" id="IPR003591">
    <property type="entry name" value="Leu-rich_rpt_typical-subtyp"/>
</dbReference>
<evidence type="ECO:0000256" key="1">
    <source>
        <dbReference type="ARBA" id="ARBA00004196"/>
    </source>
</evidence>
<dbReference type="Pfam" id="PF09479">
    <property type="entry name" value="Flg_new"/>
    <property type="match status" value="1"/>
</dbReference>
<dbReference type="InterPro" id="IPR014755">
    <property type="entry name" value="Cu-Rt/internalin_Ig-like"/>
</dbReference>
<reference evidence="18 21" key="2">
    <citation type="submission" date="2018-06" db="EMBL/GenBank/DDBJ databases">
        <authorList>
            <consortium name="GenomeTrakr: Next Generation Sequencing Network for Food Pathogen Tracability"/>
        </authorList>
    </citation>
    <scope>NUCLEOTIDE SEQUENCE [LARGE SCALE GENOMIC DNA]</scope>
    <source>
        <strain evidence="13 21">CFSAN063727</strain>
        <strain evidence="12 18">FDA00007096</strain>
        <strain evidence="14 20">LS1344</strain>
    </source>
</reference>
<dbReference type="EMBL" id="AABGUK010000001">
    <property type="protein sequence ID" value="EAH4241394.1"/>
    <property type="molecule type" value="Genomic_DNA"/>
</dbReference>
<keyword evidence="4" id="KW-0964">Secreted</keyword>
<evidence type="ECO:0000256" key="6">
    <source>
        <dbReference type="ARBA" id="ARBA00022729"/>
    </source>
</evidence>
<dbReference type="Proteomes" id="UP000365297">
    <property type="component" value="Unassembled WGS sequence"/>
</dbReference>
<keyword evidence="6" id="KW-0732">Signal</keyword>
<feature type="transmembrane region" description="Helical" evidence="9">
    <location>
        <begin position="473"/>
        <end position="492"/>
    </location>
</feature>
<dbReference type="EMBL" id="QXLS01000005">
    <property type="protein sequence ID" value="RKA07155.1"/>
    <property type="molecule type" value="Genomic_DNA"/>
</dbReference>
<dbReference type="InterPro" id="IPR014756">
    <property type="entry name" value="Ig_E-set"/>
</dbReference>
<dbReference type="GO" id="GO:0030313">
    <property type="term" value="C:cell envelope"/>
    <property type="evidence" value="ECO:0007669"/>
    <property type="project" value="UniProtKB-SubCell"/>
</dbReference>
<dbReference type="Pfam" id="PF08191">
    <property type="entry name" value="LRR_adjacent"/>
    <property type="match status" value="1"/>
</dbReference>
<dbReference type="InterPro" id="IPR032675">
    <property type="entry name" value="LRR_dom_sf"/>
</dbReference>
<keyword evidence="9" id="KW-0472">Membrane</keyword>
<feature type="domain" description="Internalin N-terminal" evidence="11">
    <location>
        <begin position="31"/>
        <end position="74"/>
    </location>
</feature>
<name>A0A0B8QZD6_LISMN</name>
<dbReference type="Gene3D" id="2.60.40.1220">
    <property type="match status" value="1"/>
</dbReference>
<keyword evidence="9" id="KW-0812">Transmembrane</keyword>
<keyword evidence="9" id="KW-1133">Transmembrane helix</keyword>
<dbReference type="Proteomes" id="UP000528151">
    <property type="component" value="Unassembled WGS sequence"/>
</dbReference>
<dbReference type="GO" id="GO:0005576">
    <property type="term" value="C:extracellular region"/>
    <property type="evidence" value="ECO:0007669"/>
    <property type="project" value="UniProtKB-SubCell"/>
</dbReference>
<dbReference type="InterPro" id="IPR050836">
    <property type="entry name" value="SDS22/Internalin_LRR"/>
</dbReference>
<dbReference type="InterPro" id="IPR012569">
    <property type="entry name" value="Inl_IR"/>
</dbReference>
<evidence type="ECO:0000256" key="3">
    <source>
        <dbReference type="ARBA" id="ARBA00009432"/>
    </source>
</evidence>
<dbReference type="InterPro" id="IPR013378">
    <property type="entry name" value="InlB-like_B-rpt"/>
</dbReference>
<evidence type="ECO:0000313" key="21">
    <source>
        <dbReference type="Proteomes" id="UP000528151"/>
    </source>
</evidence>
<evidence type="ECO:0000313" key="19">
    <source>
        <dbReference type="Proteomes" id="UP000489121"/>
    </source>
</evidence>
<dbReference type="EMBL" id="AABBZO010000019">
    <property type="protein sequence ID" value="EAG4463307.1"/>
    <property type="molecule type" value="Genomic_DNA"/>
</dbReference>
<comment type="similarity">
    <text evidence="3">Belongs to the internalin family.</text>
</comment>
<feature type="compositionally biased region" description="Polar residues" evidence="8">
    <location>
        <begin position="414"/>
        <end position="457"/>
    </location>
</feature>
<dbReference type="SUPFAM" id="SSF52058">
    <property type="entry name" value="L domain-like"/>
    <property type="match status" value="1"/>
</dbReference>
<evidence type="ECO:0000256" key="2">
    <source>
        <dbReference type="ARBA" id="ARBA00004613"/>
    </source>
</evidence>
<dbReference type="SUPFAM" id="SSF81296">
    <property type="entry name" value="E set domains"/>
    <property type="match status" value="1"/>
</dbReference>
<evidence type="ECO:0000313" key="15">
    <source>
        <dbReference type="EMBL" id="ECY9783081.1"/>
    </source>
</evidence>
<dbReference type="InterPro" id="IPR001611">
    <property type="entry name" value="Leu-rich_rpt"/>
</dbReference>
<keyword evidence="5" id="KW-0433">Leucine-rich repeat</keyword>
<evidence type="ECO:0000256" key="7">
    <source>
        <dbReference type="ARBA" id="ARBA00022737"/>
    </source>
</evidence>
<dbReference type="PANTHER" id="PTHR46652">
    <property type="entry name" value="LEUCINE-RICH REPEAT AND IQ DOMAIN-CONTAINING PROTEIN 1-RELATED"/>
    <property type="match status" value="1"/>
</dbReference>
<dbReference type="Gene3D" id="3.80.10.10">
    <property type="entry name" value="Ribonuclease Inhibitor"/>
    <property type="match status" value="1"/>
</dbReference>
<organism evidence="12 18">
    <name type="scientific">Listeria monocytogenes</name>
    <dbReference type="NCBI Taxonomy" id="1639"/>
    <lineage>
        <taxon>Bacteria</taxon>
        <taxon>Bacillati</taxon>
        <taxon>Bacillota</taxon>
        <taxon>Bacilli</taxon>
        <taxon>Bacillales</taxon>
        <taxon>Listeriaceae</taxon>
        <taxon>Listeria</taxon>
    </lineage>
</organism>
<comment type="subcellular location">
    <subcellularLocation>
        <location evidence="1">Cell envelope</location>
    </subcellularLocation>
    <subcellularLocation>
        <location evidence="2">Secreted</location>
    </subcellularLocation>
</comment>
<dbReference type="Proteomes" id="UP000489121">
    <property type="component" value="Unassembled WGS sequence"/>
</dbReference>
<comment type="caution">
    <text evidence="12">The sequence shown here is derived from an EMBL/GenBank/DDBJ whole genome shotgun (WGS) entry which is preliminary data.</text>
</comment>
<evidence type="ECO:0000259" key="11">
    <source>
        <dbReference type="Pfam" id="PF12354"/>
    </source>
</evidence>
<evidence type="ECO:0000313" key="16">
    <source>
        <dbReference type="EMBL" id="RKA07155.1"/>
    </source>
</evidence>
<evidence type="ECO:0000313" key="18">
    <source>
        <dbReference type="Proteomes" id="UP000365297"/>
    </source>
</evidence>
<dbReference type="Pfam" id="PF12354">
    <property type="entry name" value="Internalin_N"/>
    <property type="match status" value="1"/>
</dbReference>
<gene>
    <name evidence="16" type="primary">inla_10</name>
    <name evidence="12" type="ORF">ARY78_12970</name>
    <name evidence="13" type="ORF">CA369_13470</name>
    <name evidence="16" type="ORF">DYZ80_02367</name>
    <name evidence="14" type="ORF">E5F58_05180</name>
    <name evidence="15" type="ORF">F6515_08740</name>
</gene>
<dbReference type="EMBL" id="AALGDA010000024">
    <property type="protein sequence ID" value="ECY9783081.1"/>
    <property type="molecule type" value="Genomic_DNA"/>
</dbReference>
<dbReference type="RefSeq" id="WP_003728061.1">
    <property type="nucleotide sequence ID" value="NC_021825.2"/>
</dbReference>
<feature type="region of interest" description="Disordered" evidence="8">
    <location>
        <begin position="413"/>
        <end position="461"/>
    </location>
</feature>
<evidence type="ECO:0000313" key="20">
    <source>
        <dbReference type="Proteomes" id="UP000527632"/>
    </source>
</evidence>
<reference evidence="16 17" key="1">
    <citation type="journal article" date="2018" name="BMC Genomics">
        <title>Genes significantly associated with lineage II food isolates of Listeria monocytogenes.</title>
        <authorList>
            <person name="Pirone-Davies C."/>
            <person name="Chen Y."/>
            <person name="Pightling A."/>
            <person name="Ryan G."/>
            <person name="Wang Y."/>
            <person name="Yao K."/>
            <person name="Hoffmann M."/>
            <person name="Allard M.W."/>
        </authorList>
    </citation>
    <scope>NUCLEOTIDE SEQUENCE [LARGE SCALE GENOMIC DNA]</scope>
    <source>
        <strain evidence="16 17">PNUSAL000550</strain>
    </source>
</reference>
<keyword evidence="7" id="KW-0677">Repeat</keyword>
<evidence type="ECO:0000313" key="12">
    <source>
        <dbReference type="EMBL" id="EAC5551342.1"/>
    </source>
</evidence>
<dbReference type="EMBL" id="AAAIXK010000007">
    <property type="protein sequence ID" value="EAC5551342.1"/>
    <property type="molecule type" value="Genomic_DNA"/>
</dbReference>
<dbReference type="NCBIfam" id="TIGR01167">
    <property type="entry name" value="LPXTG_anchor"/>
    <property type="match status" value="1"/>
</dbReference>
<sequence length="499" mass="54230">MKRNKVILRIVVTLAAVLAITFWVGMSSKEVQAAVIEQPTPINEIFTDPVVADNVKTLLEKADVTDEVTQTDLDSITQLSAKSAGITTIEGMQYLTNLSELELTDNQITDVSPLANLTKITELGLSGNPLKDVSALAGLKSLKMLHLIYTDITDVTSLAGLTNLQELNLDINQITDISPLAALSNLQTLSLGYTQVSDLTPIANLSKLTILNAENCKVSDISPLASLSSLTEVYLRENQISDVSPLANIPNLSIIELTDQIITNQPVYYQNKIIVPNVIKGLSGELIAPDTISDNGTYTSPDLTWDLNSYINSVSYTFNQSVVFKNATVPFSGTVTQPLTEAYTAVFDVDGEQTSLTVVVNELIEEPTVPTKEGYTFDGWYDAETNGNKWDFAVDKMPASDITLYAKFTENEEPNASSSINVEPNDDNSITVEPDASNSITVKPTENNDGTNNPNSSSDDKVNIKLPITGDEWNVLPIFVGAVLIGMGLVLFRKKRQTK</sequence>
<dbReference type="InterPro" id="IPR042229">
    <property type="entry name" value="Listeria/Bacterioides_rpt_sf"/>
</dbReference>
<dbReference type="Gene3D" id="2.60.40.4270">
    <property type="entry name" value="Listeria-Bacteroides repeat domain"/>
    <property type="match status" value="1"/>
</dbReference>
<evidence type="ECO:0000256" key="5">
    <source>
        <dbReference type="ARBA" id="ARBA00022614"/>
    </source>
</evidence>
<dbReference type="NCBIfam" id="TIGR02543">
    <property type="entry name" value="List_Bact_rpt"/>
    <property type="match status" value="1"/>
</dbReference>